<dbReference type="AlphaFoldDB" id="A0A9Q8SYT5"/>
<proteinExistence type="predicted"/>
<name>A0A9Q8SYT5_9PEZI</name>
<feature type="compositionally biased region" description="Basic and acidic residues" evidence="1">
    <location>
        <begin position="977"/>
        <end position="988"/>
    </location>
</feature>
<evidence type="ECO:0000256" key="2">
    <source>
        <dbReference type="SAM" id="Phobius"/>
    </source>
</evidence>
<dbReference type="GeneID" id="73345533"/>
<organism evidence="3 4">
    <name type="scientific">Colletotrichum lupini</name>
    <dbReference type="NCBI Taxonomy" id="145971"/>
    <lineage>
        <taxon>Eukaryota</taxon>
        <taxon>Fungi</taxon>
        <taxon>Dikarya</taxon>
        <taxon>Ascomycota</taxon>
        <taxon>Pezizomycotina</taxon>
        <taxon>Sordariomycetes</taxon>
        <taxon>Hypocreomycetidae</taxon>
        <taxon>Glomerellales</taxon>
        <taxon>Glomerellaceae</taxon>
        <taxon>Colletotrichum</taxon>
        <taxon>Colletotrichum acutatum species complex</taxon>
    </lineage>
</organism>
<accession>A0A9Q8SYT5</accession>
<sequence length="1027" mass="113902">MQSTCIRRSLQHNGKVPLTDRSSPTLQCCIYRTDSRQGILSLPLTVLNFALFLFPFLLEPLLTRDGICISLDPLAVPAIATVCIWGNTWTAPLQRETGTISAVSLVTGVWTLELSSEALTRYPYLSAPTYLDGPSVSQALWHFAACLLVLHYRLAHADASLPIRARLWQSQFGSSPAAAAAAAATECQIPQMVPDGLDSLTSDSTTIPTVSTVSIGGLQILGQPLLETRVGHILRKTAYAVTAVVPRPSTYGLAVSKTQPCKLKLICRPRCIRRPAAPVLPPPGSYLRSLTSCLVANMQHADCRLALFLKVVQSPRAHQSLTQMSPTFGTNRRSSVHVKMALVRGKIQIGKSSSRRRRWCGSLANIESDQQPPPTLHHSTSDSNSAVTLYIGCRALRSPFRRLPPTNSRSGDLTSLWDVSGARLDISTRRRLLLRRSIIGDTIDKRCPPSFSLQGRQYVPGFPTLLGGMTGMSKVYVPLHARKWSSMFSVPILSTPRTKQRKAERTGKTRQTGASRLASNVFSLLQPIGSRARKKVAKDEPLTSWQHFSIASHGIQISHRNFSMHKGRPMIDTTAIGLDSTRLASGKPARQRMKRPRIESLDDLHSSQLEQDVKTLKQGWERRFLEASWHSRVRFLPASLLWMNPRSLLSQVPGMFTSDGYLAVKAHSNAGHYDIQWTGKQSSIAFSESRLSTNPNILNYTGDKDWDKLASSLLPGMISVLAVDEEHARGKSMPPQSITQRPRPTDNGYLHDASAICLLIVALVQVGPTVAYCRGLVVWCRPLLIPNEPEAGPFFTDHRADLLHMRHNLLQRSRHFFSPLASTYIRSVSFAEESGNDGIGTLLIPPPLGKQCHWLEAEHSLRPVWPRRANAQAGLLTLAFFGGNPGLCTYSVSASHRLFEEEEEKIRTPACHSRRVYELRVFDETSPRATASSIPTLLMLLSVLPTTNYSHAITTTEDPPKSQSGPYLASYSPPQSRDVEQRFPDRQSHDTRIPFLTQTACCITNKPLFDTYYHSYPYQEYLSSRAS</sequence>
<gene>
    <name evidence="3" type="ORF">CLUP02_11555</name>
</gene>
<protein>
    <submittedName>
        <fullName evidence="3">Uncharacterized protein</fullName>
    </submittedName>
</protein>
<dbReference type="KEGG" id="clup:CLUP02_11555"/>
<evidence type="ECO:0000313" key="4">
    <source>
        <dbReference type="Proteomes" id="UP000830671"/>
    </source>
</evidence>
<keyword evidence="4" id="KW-1185">Reference proteome</keyword>
<evidence type="ECO:0000256" key="1">
    <source>
        <dbReference type="SAM" id="MobiDB-lite"/>
    </source>
</evidence>
<feature type="compositionally biased region" description="Polar residues" evidence="1">
    <location>
        <begin position="952"/>
        <end position="965"/>
    </location>
</feature>
<feature type="region of interest" description="Disordered" evidence="1">
    <location>
        <begin position="952"/>
        <end position="988"/>
    </location>
</feature>
<reference evidence="3" key="1">
    <citation type="journal article" date="2021" name="Mol. Plant Microbe Interact.">
        <title>Complete Genome Sequence of the Plant-Pathogenic Fungus Colletotrichum lupini.</title>
        <authorList>
            <person name="Baroncelli R."/>
            <person name="Pensec F."/>
            <person name="Da Lio D."/>
            <person name="Boufleur T."/>
            <person name="Vicente I."/>
            <person name="Sarrocco S."/>
            <person name="Picot A."/>
            <person name="Baraldi E."/>
            <person name="Sukno S."/>
            <person name="Thon M."/>
            <person name="Le Floch G."/>
        </authorList>
    </citation>
    <scope>NUCLEOTIDE SEQUENCE</scope>
    <source>
        <strain evidence="3">IMI 504893</strain>
    </source>
</reference>
<dbReference type="RefSeq" id="XP_049147668.1">
    <property type="nucleotide sequence ID" value="XM_049290523.1"/>
</dbReference>
<keyword evidence="2" id="KW-0812">Transmembrane</keyword>
<dbReference type="Proteomes" id="UP000830671">
    <property type="component" value="Chromosome 6"/>
</dbReference>
<dbReference type="EMBL" id="CP019478">
    <property type="protein sequence ID" value="UQC86056.1"/>
    <property type="molecule type" value="Genomic_DNA"/>
</dbReference>
<keyword evidence="2" id="KW-0472">Membrane</keyword>
<evidence type="ECO:0000313" key="3">
    <source>
        <dbReference type="EMBL" id="UQC86056.1"/>
    </source>
</evidence>
<keyword evidence="2" id="KW-1133">Transmembrane helix</keyword>
<feature type="transmembrane region" description="Helical" evidence="2">
    <location>
        <begin position="39"/>
        <end position="58"/>
    </location>
</feature>